<dbReference type="Gene3D" id="3.10.129.10">
    <property type="entry name" value="Hotdog Thioesterase"/>
    <property type="match status" value="1"/>
</dbReference>
<evidence type="ECO:0000256" key="1">
    <source>
        <dbReference type="ARBA" id="ARBA00005254"/>
    </source>
</evidence>
<protein>
    <submittedName>
        <fullName evidence="3">Acyl dehydratase</fullName>
    </submittedName>
</protein>
<dbReference type="Pfam" id="PF01575">
    <property type="entry name" value="MaoC_dehydratas"/>
    <property type="match status" value="1"/>
</dbReference>
<dbReference type="InterPro" id="IPR052342">
    <property type="entry name" value="MCH/BMMD"/>
</dbReference>
<reference evidence="3 4" key="1">
    <citation type="submission" date="2018-10" db="EMBL/GenBank/DDBJ databases">
        <title>Sequencing the genomes of 1000 actinobacteria strains.</title>
        <authorList>
            <person name="Klenk H.-P."/>
        </authorList>
    </citation>
    <scope>NUCLEOTIDE SEQUENCE [LARGE SCALE GENOMIC DNA]</scope>
    <source>
        <strain evidence="3 4">DSM 17894</strain>
    </source>
</reference>
<keyword evidence="4" id="KW-1185">Reference proteome</keyword>
<evidence type="ECO:0000313" key="4">
    <source>
        <dbReference type="Proteomes" id="UP000280008"/>
    </source>
</evidence>
<sequence length="153" mass="16708">MPFPHYLEDLEAGQRFTSPGRTITEADVMSFASWTNDNNQVHTDVEFANRTRYGQRIVHGMLGTSLCLGLIARTGVFEGSAVALLGIDGWRFAAPIFIGDTVTCTVEILSTRLTSKGTTGIVERQVTLTNQRGETVQEGRMDLMVLTRAAALA</sequence>
<dbReference type="InterPro" id="IPR002539">
    <property type="entry name" value="MaoC-like_dom"/>
</dbReference>
<evidence type="ECO:0000313" key="3">
    <source>
        <dbReference type="EMBL" id="RKR74572.1"/>
    </source>
</evidence>
<dbReference type="SUPFAM" id="SSF54637">
    <property type="entry name" value="Thioesterase/thiol ester dehydrase-isomerase"/>
    <property type="match status" value="1"/>
</dbReference>
<name>A0A495IF09_9MICO</name>
<comment type="similarity">
    <text evidence="1">Belongs to the enoyl-CoA hydratase/isomerase family.</text>
</comment>
<organism evidence="3 4">
    <name type="scientific">Frondihabitans australicus</name>
    <dbReference type="NCBI Taxonomy" id="386892"/>
    <lineage>
        <taxon>Bacteria</taxon>
        <taxon>Bacillati</taxon>
        <taxon>Actinomycetota</taxon>
        <taxon>Actinomycetes</taxon>
        <taxon>Micrococcales</taxon>
        <taxon>Microbacteriaceae</taxon>
        <taxon>Frondihabitans</taxon>
    </lineage>
</organism>
<accession>A0A495IF09</accession>
<dbReference type="OrthoDB" id="9796589at2"/>
<feature type="domain" description="MaoC-like" evidence="2">
    <location>
        <begin position="16"/>
        <end position="125"/>
    </location>
</feature>
<evidence type="ECO:0000259" key="2">
    <source>
        <dbReference type="Pfam" id="PF01575"/>
    </source>
</evidence>
<dbReference type="InterPro" id="IPR029069">
    <property type="entry name" value="HotDog_dom_sf"/>
</dbReference>
<proteinExistence type="inferred from homology"/>
<dbReference type="Proteomes" id="UP000280008">
    <property type="component" value="Unassembled WGS sequence"/>
</dbReference>
<gene>
    <name evidence="3" type="ORF">C8E83_1691</name>
</gene>
<dbReference type="PANTHER" id="PTHR43664">
    <property type="entry name" value="MONOAMINE OXIDASE-RELATED"/>
    <property type="match status" value="1"/>
</dbReference>
<dbReference type="RefSeq" id="WP_121369343.1">
    <property type="nucleotide sequence ID" value="NZ_RBKS01000001.1"/>
</dbReference>
<dbReference type="EMBL" id="RBKS01000001">
    <property type="protein sequence ID" value="RKR74572.1"/>
    <property type="molecule type" value="Genomic_DNA"/>
</dbReference>
<dbReference type="AlphaFoldDB" id="A0A495IF09"/>
<comment type="caution">
    <text evidence="3">The sequence shown here is derived from an EMBL/GenBank/DDBJ whole genome shotgun (WGS) entry which is preliminary data.</text>
</comment>
<dbReference type="PANTHER" id="PTHR43664:SF1">
    <property type="entry name" value="BETA-METHYLMALYL-COA DEHYDRATASE"/>
    <property type="match status" value="1"/>
</dbReference>